<keyword evidence="3" id="KW-1185">Reference proteome</keyword>
<accession>F4KZD9</accession>
<evidence type="ECO:0000256" key="1">
    <source>
        <dbReference type="SAM" id="Phobius"/>
    </source>
</evidence>
<protein>
    <recommendedName>
        <fullName evidence="4">DUF3592 domain-containing protein</fullName>
    </recommendedName>
</protein>
<keyword evidence="1" id="KW-0472">Membrane</keyword>
<organism evidence="2 3">
    <name type="scientific">Haliscomenobacter hydrossis (strain ATCC 27775 / DSM 1100 / LMG 10767 / O)</name>
    <dbReference type="NCBI Taxonomy" id="760192"/>
    <lineage>
        <taxon>Bacteria</taxon>
        <taxon>Pseudomonadati</taxon>
        <taxon>Bacteroidota</taxon>
        <taxon>Saprospiria</taxon>
        <taxon>Saprospirales</taxon>
        <taxon>Haliscomenobacteraceae</taxon>
        <taxon>Haliscomenobacter</taxon>
    </lineage>
</organism>
<reference evidence="2 3" key="1">
    <citation type="journal article" date="2011" name="Stand. Genomic Sci.">
        <title>Complete genome sequence of Haliscomenobacter hydrossis type strain (O).</title>
        <authorList>
            <consortium name="US DOE Joint Genome Institute (JGI-PGF)"/>
            <person name="Daligault H."/>
            <person name="Lapidus A."/>
            <person name="Zeytun A."/>
            <person name="Nolan M."/>
            <person name="Lucas S."/>
            <person name="Del Rio T.G."/>
            <person name="Tice H."/>
            <person name="Cheng J.F."/>
            <person name="Tapia R."/>
            <person name="Han C."/>
            <person name="Goodwin L."/>
            <person name="Pitluck S."/>
            <person name="Liolios K."/>
            <person name="Pagani I."/>
            <person name="Ivanova N."/>
            <person name="Huntemann M."/>
            <person name="Mavromatis K."/>
            <person name="Mikhailova N."/>
            <person name="Pati A."/>
            <person name="Chen A."/>
            <person name="Palaniappan K."/>
            <person name="Land M."/>
            <person name="Hauser L."/>
            <person name="Brambilla E.M."/>
            <person name="Rohde M."/>
            <person name="Verbarg S."/>
            <person name="Goker M."/>
            <person name="Bristow J."/>
            <person name="Eisen J.A."/>
            <person name="Markowitz V."/>
            <person name="Hugenholtz P."/>
            <person name="Kyrpides N.C."/>
            <person name="Klenk H.P."/>
            <person name="Woyke T."/>
        </authorList>
    </citation>
    <scope>NUCLEOTIDE SEQUENCE [LARGE SCALE GENOMIC DNA]</scope>
    <source>
        <strain evidence="3">ATCC 27775 / DSM 1100 / LMG 10767 / O</strain>
    </source>
</reference>
<proteinExistence type="predicted"/>
<dbReference type="EMBL" id="CP002691">
    <property type="protein sequence ID" value="AEE48434.1"/>
    <property type="molecule type" value="Genomic_DNA"/>
</dbReference>
<keyword evidence="1" id="KW-1133">Transmembrane helix</keyword>
<reference key="2">
    <citation type="submission" date="2011-04" db="EMBL/GenBank/DDBJ databases">
        <title>Complete sequence of chromosome of Haliscomenobacter hydrossis DSM 1100.</title>
        <authorList>
            <consortium name="US DOE Joint Genome Institute (JGI-PGF)"/>
            <person name="Lucas S."/>
            <person name="Han J."/>
            <person name="Lapidus A."/>
            <person name="Bruce D."/>
            <person name="Goodwin L."/>
            <person name="Pitluck S."/>
            <person name="Peters L."/>
            <person name="Kyrpides N."/>
            <person name="Mavromatis K."/>
            <person name="Ivanova N."/>
            <person name="Ovchinnikova G."/>
            <person name="Pagani I."/>
            <person name="Daligault H."/>
            <person name="Detter J.C."/>
            <person name="Han C."/>
            <person name="Land M."/>
            <person name="Hauser L."/>
            <person name="Markowitz V."/>
            <person name="Cheng J.-F."/>
            <person name="Hugenholtz P."/>
            <person name="Woyke T."/>
            <person name="Wu D."/>
            <person name="Verbarg S."/>
            <person name="Frueling A."/>
            <person name="Brambilla E."/>
            <person name="Klenk H.-P."/>
            <person name="Eisen J.A."/>
        </authorList>
    </citation>
    <scope>NUCLEOTIDE SEQUENCE</scope>
    <source>
        <strain>DSM 1100</strain>
    </source>
</reference>
<dbReference type="RefSeq" id="WP_013762998.1">
    <property type="nucleotide sequence ID" value="NC_015510.1"/>
</dbReference>
<evidence type="ECO:0000313" key="3">
    <source>
        <dbReference type="Proteomes" id="UP000008461"/>
    </source>
</evidence>
<evidence type="ECO:0008006" key="4">
    <source>
        <dbReference type="Google" id="ProtNLM"/>
    </source>
</evidence>
<dbReference type="AlphaFoldDB" id="F4KZD9"/>
<name>F4KZD9_HALH1</name>
<keyword evidence="1" id="KW-0812">Transmembrane</keyword>
<sequence>MSKHINKITLFLSLICLILGIRTNWREYTFQKASTVAKATVISVDTKLKSGKALANVDYVLAYERDNVTGTISHFTTEAYSTTEPLPSIEELKNNVFYVHYVQKNKHNETPFKDRLFISDSNLLENDFDTGWFIRMIFVLMVGYLLSKGFFRNN</sequence>
<dbReference type="HOGENOM" id="CLU_1701792_0_0_10"/>
<dbReference type="KEGG" id="hhy:Halhy_0524"/>
<gene>
    <name evidence="2" type="ordered locus">Halhy_0524</name>
</gene>
<feature type="transmembrane region" description="Helical" evidence="1">
    <location>
        <begin position="132"/>
        <end position="151"/>
    </location>
</feature>
<dbReference type="Proteomes" id="UP000008461">
    <property type="component" value="Chromosome"/>
</dbReference>
<evidence type="ECO:0000313" key="2">
    <source>
        <dbReference type="EMBL" id="AEE48434.1"/>
    </source>
</evidence>